<dbReference type="EMBL" id="JADOUF010000001">
    <property type="protein sequence ID" value="MBG6136526.1"/>
    <property type="molecule type" value="Genomic_DNA"/>
</dbReference>
<gene>
    <name evidence="6" type="ORF">IW245_002720</name>
</gene>
<dbReference type="SFLD" id="SFLDS00029">
    <property type="entry name" value="Radical_SAM"/>
    <property type="match status" value="1"/>
</dbReference>
<proteinExistence type="predicted"/>
<evidence type="ECO:0000256" key="2">
    <source>
        <dbReference type="ARBA" id="ARBA00022723"/>
    </source>
</evidence>
<dbReference type="AlphaFoldDB" id="A0A8J7GF00"/>
<keyword evidence="2" id="KW-0479">Metal-binding</keyword>
<comment type="caution">
    <text evidence="6">The sequence shown here is derived from an EMBL/GenBank/DDBJ whole genome shotgun (WGS) entry which is preliminary data.</text>
</comment>
<dbReference type="PANTHER" id="PTHR11228:SF7">
    <property type="entry name" value="PQQA PEPTIDE CYCLASE"/>
    <property type="match status" value="1"/>
</dbReference>
<feature type="domain" description="Radical SAM core" evidence="5">
    <location>
        <begin position="80"/>
        <end position="286"/>
    </location>
</feature>
<dbReference type="Proteomes" id="UP000622552">
    <property type="component" value="Unassembled WGS sequence"/>
</dbReference>
<protein>
    <submittedName>
        <fullName evidence="6">MoaA/NifB/PqqE/SkfB family radical SAM enzyme</fullName>
    </submittedName>
</protein>
<keyword evidence="1" id="KW-0949">S-adenosyl-L-methionine</keyword>
<evidence type="ECO:0000313" key="7">
    <source>
        <dbReference type="Proteomes" id="UP000622552"/>
    </source>
</evidence>
<evidence type="ECO:0000256" key="4">
    <source>
        <dbReference type="ARBA" id="ARBA00023014"/>
    </source>
</evidence>
<dbReference type="GO" id="GO:0051536">
    <property type="term" value="F:iron-sulfur cluster binding"/>
    <property type="evidence" value="ECO:0007669"/>
    <property type="project" value="UniProtKB-KW"/>
</dbReference>
<evidence type="ECO:0000256" key="3">
    <source>
        <dbReference type="ARBA" id="ARBA00023004"/>
    </source>
</evidence>
<name>A0A8J7GF00_9ACTN</name>
<dbReference type="InterPro" id="IPR050377">
    <property type="entry name" value="Radical_SAM_PqqE_MftC-like"/>
</dbReference>
<dbReference type="Pfam" id="PF04055">
    <property type="entry name" value="Radical_SAM"/>
    <property type="match status" value="1"/>
</dbReference>
<evidence type="ECO:0000313" key="6">
    <source>
        <dbReference type="EMBL" id="MBG6136526.1"/>
    </source>
</evidence>
<accession>A0A8J7GF00</accession>
<dbReference type="CDD" id="cd01335">
    <property type="entry name" value="Radical_SAM"/>
    <property type="match status" value="1"/>
</dbReference>
<dbReference type="GO" id="GO:0046872">
    <property type="term" value="F:metal ion binding"/>
    <property type="evidence" value="ECO:0007669"/>
    <property type="project" value="UniProtKB-KW"/>
</dbReference>
<dbReference type="GO" id="GO:0003824">
    <property type="term" value="F:catalytic activity"/>
    <property type="evidence" value="ECO:0007669"/>
    <property type="project" value="InterPro"/>
</dbReference>
<dbReference type="RefSeq" id="WP_197003489.1">
    <property type="nucleotide sequence ID" value="NZ_BONS01000015.1"/>
</dbReference>
<keyword evidence="3" id="KW-0408">Iron</keyword>
<evidence type="ECO:0000256" key="1">
    <source>
        <dbReference type="ARBA" id="ARBA00022691"/>
    </source>
</evidence>
<keyword evidence="4" id="KW-0411">Iron-sulfur</keyword>
<dbReference type="Gene3D" id="3.20.20.70">
    <property type="entry name" value="Aldolase class I"/>
    <property type="match status" value="1"/>
</dbReference>
<evidence type="ECO:0000259" key="5">
    <source>
        <dbReference type="PROSITE" id="PS51918"/>
    </source>
</evidence>
<dbReference type="SFLD" id="SFLDG01067">
    <property type="entry name" value="SPASM/twitch_domain_containing"/>
    <property type="match status" value="1"/>
</dbReference>
<keyword evidence="7" id="KW-1185">Reference proteome</keyword>
<dbReference type="InterPro" id="IPR058240">
    <property type="entry name" value="rSAM_sf"/>
</dbReference>
<dbReference type="PANTHER" id="PTHR11228">
    <property type="entry name" value="RADICAL SAM DOMAIN PROTEIN"/>
    <property type="match status" value="1"/>
</dbReference>
<dbReference type="SUPFAM" id="SSF102114">
    <property type="entry name" value="Radical SAM enzymes"/>
    <property type="match status" value="1"/>
</dbReference>
<organism evidence="6 7">
    <name type="scientific">Longispora fulva</name>
    <dbReference type="NCBI Taxonomy" id="619741"/>
    <lineage>
        <taxon>Bacteria</taxon>
        <taxon>Bacillati</taxon>
        <taxon>Actinomycetota</taxon>
        <taxon>Actinomycetes</taxon>
        <taxon>Micromonosporales</taxon>
        <taxon>Micromonosporaceae</taxon>
        <taxon>Longispora</taxon>
    </lineage>
</organism>
<dbReference type="InterPro" id="IPR013785">
    <property type="entry name" value="Aldolase_TIM"/>
</dbReference>
<reference evidence="6" key="1">
    <citation type="submission" date="2020-11" db="EMBL/GenBank/DDBJ databases">
        <title>Sequencing the genomes of 1000 actinobacteria strains.</title>
        <authorList>
            <person name="Klenk H.-P."/>
        </authorList>
    </citation>
    <scope>NUCLEOTIDE SEQUENCE</scope>
    <source>
        <strain evidence="6">DSM 45356</strain>
    </source>
</reference>
<sequence length="370" mass="40834">MRSPMHQIIAAKFLDDFLLVRPGHSNGIKIGRQRFAEIQRATAEGELVPRWLGEAAQTGWRLDIATQPAAEAVLVREPSDFGYSRASYELNLGCNFGCDFCYLGEKRFEGLDLEGRQRLLHILRDAGVLWVQLTGGEPTIDQFFPEVYTLAYQLGMMISISTNGSRLSSPKILELLTTMRPYRITVSVYGATEATYDAVTRRKGTFRKFIAGLDAAHAAGLPLRLNVIVCDANAHEVEAMEALAGRYDSPHQVYANMSPTIYGGPESIPAQSQKYLRARRPFTGCNAGHTFFHVDPHGRASICKVGRDPQIHLMDEGLEGLRRLGGIADGLMLRQGACTGCTLQGTCGTCPPLVKLYRQAKAPLNMFCQH</sequence>
<dbReference type="InterPro" id="IPR007197">
    <property type="entry name" value="rSAM"/>
</dbReference>
<dbReference type="PROSITE" id="PS51918">
    <property type="entry name" value="RADICAL_SAM"/>
    <property type="match status" value="1"/>
</dbReference>